<dbReference type="Gene3D" id="3.20.20.70">
    <property type="entry name" value="Aldolase class I"/>
    <property type="match status" value="1"/>
</dbReference>
<accession>A0AB73UST9</accession>
<sequence length="455" mass="53069">MFKKKETEHYDYPQLCMIQDSIDHSLFQSYISNENELIDNQVSIYIHIPFCKSICAFCNYYKVVYGKYTEEQIEEFVNAIVTEIQFYASVLPDKKKKISGVQFGGGTPTLLPAKYLQQIIKTIETEFDMSECEMYSMEGTMSSLMENNFERISQLAEVGINRLSFGVQSFSKLQRQKNGLVGDIDKFDRLCEVLRENGINDYNIDLMYNYPNQTPDEVIQDIERAFSNQVTNIDLYSLNVYPETTLYQRYKSRGLWEDYVNPEKENQYIDIYRYISANKDIHPIMANVISKKRKSPQSTLAIQLGNNKDNGGTTIGIGPSSRGNIDRFMYKNTLDMDEYIALVKEKGYSAIKGNLNSYEEIENRTLVMFPNFGYIKKENAAGIYRHREAIDKLIENNILIETEEELFIEPENLYWNGNIAAMFYSKSQKNKMIKSYFLSRKQKLNLYNQDKMQIK</sequence>
<dbReference type="PANTHER" id="PTHR13932">
    <property type="entry name" value="COPROPORPHYRINIGEN III OXIDASE"/>
    <property type="match status" value="1"/>
</dbReference>
<dbReference type="CDD" id="cd01335">
    <property type="entry name" value="Radical_SAM"/>
    <property type="match status" value="1"/>
</dbReference>
<dbReference type="PANTHER" id="PTHR13932:SF5">
    <property type="entry name" value="RADICAL S-ADENOSYL METHIONINE DOMAIN-CONTAINING PROTEIN 1, MITOCHONDRIAL"/>
    <property type="match status" value="1"/>
</dbReference>
<evidence type="ECO:0000256" key="1">
    <source>
        <dbReference type="ARBA" id="ARBA00017228"/>
    </source>
</evidence>
<dbReference type="SFLD" id="SFLDS00029">
    <property type="entry name" value="Radical_SAM"/>
    <property type="match status" value="1"/>
</dbReference>
<dbReference type="InterPro" id="IPR058240">
    <property type="entry name" value="rSAM_sf"/>
</dbReference>
<evidence type="ECO:0000256" key="4">
    <source>
        <dbReference type="ARBA" id="ARBA00023004"/>
    </source>
</evidence>
<dbReference type="GO" id="GO:0006779">
    <property type="term" value="P:porphyrin-containing compound biosynthetic process"/>
    <property type="evidence" value="ECO:0007669"/>
    <property type="project" value="TreeGrafter"/>
</dbReference>
<dbReference type="SUPFAM" id="SSF102114">
    <property type="entry name" value="Radical SAM enzymes"/>
    <property type="match status" value="1"/>
</dbReference>
<feature type="domain" description="Radical SAM core" evidence="6">
    <location>
        <begin position="36"/>
        <end position="278"/>
    </location>
</feature>
<dbReference type="InterPro" id="IPR006638">
    <property type="entry name" value="Elp3/MiaA/NifB-like_rSAM"/>
</dbReference>
<dbReference type="GO" id="GO:0005737">
    <property type="term" value="C:cytoplasm"/>
    <property type="evidence" value="ECO:0007669"/>
    <property type="project" value="TreeGrafter"/>
</dbReference>
<dbReference type="GO" id="GO:0046872">
    <property type="term" value="F:metal ion binding"/>
    <property type="evidence" value="ECO:0007669"/>
    <property type="project" value="UniProtKB-KW"/>
</dbReference>
<evidence type="ECO:0000256" key="3">
    <source>
        <dbReference type="ARBA" id="ARBA00022723"/>
    </source>
</evidence>
<keyword evidence="3" id="KW-0479">Metal-binding</keyword>
<protein>
    <recommendedName>
        <fullName evidence="1">Heme chaperone HemW</fullName>
    </recommendedName>
</protein>
<dbReference type="EMBL" id="CP028010">
    <property type="protein sequence ID" value="QHV47438.2"/>
    <property type="molecule type" value="Genomic_DNA"/>
</dbReference>
<dbReference type="InterPro" id="IPR034505">
    <property type="entry name" value="Coproporphyrinogen-III_oxidase"/>
</dbReference>
<evidence type="ECO:0000256" key="2">
    <source>
        <dbReference type="ARBA" id="ARBA00022691"/>
    </source>
</evidence>
<organism evidence="7 8">
    <name type="scientific">Bacillus cereus</name>
    <dbReference type="NCBI Taxonomy" id="1396"/>
    <lineage>
        <taxon>Bacteria</taxon>
        <taxon>Bacillati</taxon>
        <taxon>Bacillota</taxon>
        <taxon>Bacilli</taxon>
        <taxon>Bacillales</taxon>
        <taxon>Bacillaceae</taxon>
        <taxon>Bacillus</taxon>
        <taxon>Bacillus cereus group</taxon>
    </lineage>
</organism>
<gene>
    <name evidence="7" type="ORF">C1N66_30940</name>
</gene>
<dbReference type="GO" id="GO:0051539">
    <property type="term" value="F:4 iron, 4 sulfur cluster binding"/>
    <property type="evidence" value="ECO:0007669"/>
    <property type="project" value="TreeGrafter"/>
</dbReference>
<dbReference type="SFLD" id="SFLDG01065">
    <property type="entry name" value="anaerobic_coproporphyrinogen-I"/>
    <property type="match status" value="1"/>
</dbReference>
<dbReference type="PROSITE" id="PS51918">
    <property type="entry name" value="RADICAL_SAM"/>
    <property type="match status" value="1"/>
</dbReference>
<dbReference type="InterPro" id="IPR013785">
    <property type="entry name" value="Aldolase_TIM"/>
</dbReference>
<dbReference type="Proteomes" id="UP000464780">
    <property type="component" value="Plasmid unnamed_12"/>
</dbReference>
<evidence type="ECO:0000313" key="8">
    <source>
        <dbReference type="Proteomes" id="UP000464780"/>
    </source>
</evidence>
<name>A0AB73UST9_BACCE</name>
<dbReference type="GO" id="GO:0003824">
    <property type="term" value="F:catalytic activity"/>
    <property type="evidence" value="ECO:0007669"/>
    <property type="project" value="InterPro"/>
</dbReference>
<dbReference type="RefSeq" id="WP_162281048.1">
    <property type="nucleotide sequence ID" value="NZ_CP028010.2"/>
</dbReference>
<dbReference type="AlphaFoldDB" id="A0AB73UST9"/>
<evidence type="ECO:0000259" key="6">
    <source>
        <dbReference type="PROSITE" id="PS51918"/>
    </source>
</evidence>
<keyword evidence="4" id="KW-0408">Iron</keyword>
<dbReference type="Pfam" id="PF04055">
    <property type="entry name" value="Radical_SAM"/>
    <property type="match status" value="1"/>
</dbReference>
<reference evidence="7 8" key="1">
    <citation type="submission" date="2018-03" db="EMBL/GenBank/DDBJ databases">
        <title>The complete genome of bacterial strain SGAir0260.</title>
        <authorList>
            <person name="Schuster S.C."/>
        </authorList>
    </citation>
    <scope>NUCLEOTIDE SEQUENCE [LARGE SCALE GENOMIC DNA]</scope>
    <source>
        <strain evidence="7 8">SGAir0260</strain>
        <plasmid evidence="7 8">unnamed_12</plasmid>
    </source>
</reference>
<keyword evidence="5" id="KW-0411">Iron-sulfur</keyword>
<dbReference type="SMART" id="SM00729">
    <property type="entry name" value="Elp3"/>
    <property type="match status" value="1"/>
</dbReference>
<keyword evidence="7" id="KW-0614">Plasmid</keyword>
<dbReference type="SFLD" id="SFLDG01082">
    <property type="entry name" value="B12-binding_domain_containing"/>
    <property type="match status" value="1"/>
</dbReference>
<evidence type="ECO:0000313" key="7">
    <source>
        <dbReference type="EMBL" id="QHV47438.2"/>
    </source>
</evidence>
<proteinExistence type="predicted"/>
<dbReference type="InterPro" id="IPR007197">
    <property type="entry name" value="rSAM"/>
</dbReference>
<keyword evidence="2" id="KW-0949">S-adenosyl-L-methionine</keyword>
<evidence type="ECO:0000256" key="5">
    <source>
        <dbReference type="ARBA" id="ARBA00023014"/>
    </source>
</evidence>
<geneLocation type="plasmid" evidence="7 8">
    <name>unnamed_12</name>
</geneLocation>